<dbReference type="AlphaFoldDB" id="A0A918KM84"/>
<dbReference type="GO" id="GO:0004674">
    <property type="term" value="F:protein serine/threonine kinase activity"/>
    <property type="evidence" value="ECO:0007669"/>
    <property type="project" value="TreeGrafter"/>
</dbReference>
<evidence type="ECO:0000259" key="1">
    <source>
        <dbReference type="Pfam" id="PF13657"/>
    </source>
</evidence>
<dbReference type="GO" id="GO:0005829">
    <property type="term" value="C:cytosol"/>
    <property type="evidence" value="ECO:0007669"/>
    <property type="project" value="TreeGrafter"/>
</dbReference>
<dbReference type="RefSeq" id="WP_189612204.1">
    <property type="nucleotide sequence ID" value="NZ_BMXR01000012.1"/>
</dbReference>
<accession>A0A918KM84</accession>
<dbReference type="Pfam" id="PF13657">
    <property type="entry name" value="Couple_hipA"/>
    <property type="match status" value="1"/>
</dbReference>
<feature type="domain" description="HipA N-terminal subdomain 1" evidence="1">
    <location>
        <begin position="5"/>
        <end position="100"/>
    </location>
</feature>
<dbReference type="PANTHER" id="PTHR37419">
    <property type="entry name" value="SERINE/THREONINE-PROTEIN KINASE TOXIN HIPA"/>
    <property type="match status" value="1"/>
</dbReference>
<name>A0A918KM84_9GAMM</name>
<protein>
    <recommendedName>
        <fullName evidence="1">HipA N-terminal subdomain 1 domain-containing protein</fullName>
    </recommendedName>
</protein>
<keyword evidence="3" id="KW-1185">Reference proteome</keyword>
<dbReference type="NCBIfam" id="TIGR03071">
    <property type="entry name" value="couple_hipA"/>
    <property type="match status" value="1"/>
</dbReference>
<evidence type="ECO:0000313" key="3">
    <source>
        <dbReference type="Proteomes" id="UP000626148"/>
    </source>
</evidence>
<reference evidence="2" key="2">
    <citation type="submission" date="2020-09" db="EMBL/GenBank/DDBJ databases">
        <authorList>
            <person name="Sun Q."/>
            <person name="Kim S."/>
        </authorList>
    </citation>
    <scope>NUCLEOTIDE SEQUENCE</scope>
    <source>
        <strain evidence="2">KCTC 22169</strain>
    </source>
</reference>
<gene>
    <name evidence="2" type="ORF">GCM10007392_40800</name>
</gene>
<reference evidence="2" key="1">
    <citation type="journal article" date="2014" name="Int. J. Syst. Evol. Microbiol.">
        <title>Complete genome sequence of Corynebacterium casei LMG S-19264T (=DSM 44701T), isolated from a smear-ripened cheese.</title>
        <authorList>
            <consortium name="US DOE Joint Genome Institute (JGI-PGF)"/>
            <person name="Walter F."/>
            <person name="Albersmeier A."/>
            <person name="Kalinowski J."/>
            <person name="Ruckert C."/>
        </authorList>
    </citation>
    <scope>NUCLEOTIDE SEQUENCE</scope>
    <source>
        <strain evidence="2">KCTC 22169</strain>
    </source>
</reference>
<comment type="caution">
    <text evidence="2">The sequence shown here is derived from an EMBL/GenBank/DDBJ whole genome shotgun (WGS) entry which is preliminary data.</text>
</comment>
<evidence type="ECO:0000313" key="2">
    <source>
        <dbReference type="EMBL" id="GGX68968.1"/>
    </source>
</evidence>
<dbReference type="Proteomes" id="UP000626148">
    <property type="component" value="Unassembled WGS sequence"/>
</dbReference>
<dbReference type="InterPro" id="IPR052028">
    <property type="entry name" value="HipA_Ser/Thr_kinase"/>
</dbReference>
<dbReference type="InterPro" id="IPR017508">
    <property type="entry name" value="HipA_N1"/>
</dbReference>
<organism evidence="2 3">
    <name type="scientific">Saccharospirillum salsuginis</name>
    <dbReference type="NCBI Taxonomy" id="418750"/>
    <lineage>
        <taxon>Bacteria</taxon>
        <taxon>Pseudomonadati</taxon>
        <taxon>Pseudomonadota</taxon>
        <taxon>Gammaproteobacteria</taxon>
        <taxon>Oceanospirillales</taxon>
        <taxon>Saccharospirillaceae</taxon>
        <taxon>Saccharospirillum</taxon>
    </lineage>
</organism>
<dbReference type="PANTHER" id="PTHR37419:SF6">
    <property type="entry name" value="KINASE HI_0665-RELATED"/>
    <property type="match status" value="1"/>
</dbReference>
<dbReference type="EMBL" id="BMXR01000012">
    <property type="protein sequence ID" value="GGX68968.1"/>
    <property type="molecule type" value="Genomic_DNA"/>
</dbReference>
<proteinExistence type="predicted"/>
<sequence>MRRGNVYYNGQFAGVIEEDDDGTVRFAYDPLYRVDGIPIAFSMPLTDEPYLSDGLPPFFENLVSEGWLRRVQSQTQHIDETDSFGLLLKNGRDLVGAVSVIPAEEDQ</sequence>